<sequence>MANYFKVTDSIYDITEKYPELTAFLAANGFEPLKNDMMRKTLGKTISLETALRSKKINVELFVKKLEDAIEQSQYSVSTGLAQMKKETGADVRIEGVLPCPIRIPLLERFEGWFNEKKDSFGFEVDYSLQAASMGLDHIKARVLEAGGNPEGLSDLYLSAGFDLFFDQTLMGQYRDAGVFEEISGVEHLNPDFENERLSLKDPKGQYAIIGVVPAIFMVNTAALGDRPCPQSWSDLLRPEFENSVSLPTRDLDLFNALLLHIYRYYGEEGVTKLGRAMLRSMHPAQMVKSHIKRGENAVPAVTIAPYFFTQMLDAKGPMIPVWPKDGAIVSPIFLLAKGASKEKVKPFVDFLFSKEVGEVFTSGGKFPSTNPLVDNGLRPDQHFMWLGWDYIHEHDIGQLIKTTEELFFRAYEED</sequence>
<comment type="caution">
    <text evidence="3">The sequence shown here is derived from an EMBL/GenBank/DDBJ whole genome shotgun (WGS) entry which is preliminary data.</text>
</comment>
<feature type="domain" description="DUF1858" evidence="2">
    <location>
        <begin position="8"/>
        <end position="63"/>
    </location>
</feature>
<dbReference type="Pfam" id="PF08984">
    <property type="entry name" value="DUF1858"/>
    <property type="match status" value="1"/>
</dbReference>
<dbReference type="Gene3D" id="3.40.190.10">
    <property type="entry name" value="Periplasmic binding protein-like II"/>
    <property type="match status" value="2"/>
</dbReference>
<dbReference type="InterPro" id="IPR015077">
    <property type="entry name" value="DUF1858"/>
</dbReference>
<dbReference type="Gene3D" id="1.10.3910.10">
    <property type="entry name" value="SP0561-like"/>
    <property type="match status" value="1"/>
</dbReference>
<dbReference type="GO" id="GO:0030976">
    <property type="term" value="F:thiamine pyrophosphate binding"/>
    <property type="evidence" value="ECO:0007669"/>
    <property type="project" value="TreeGrafter"/>
</dbReference>
<protein>
    <recommendedName>
        <fullName evidence="2">DUF1858 domain-containing protein</fullName>
    </recommendedName>
</protein>
<dbReference type="SUPFAM" id="SSF53850">
    <property type="entry name" value="Periplasmic binding protein-like II"/>
    <property type="match status" value="1"/>
</dbReference>
<dbReference type="Pfam" id="PF13343">
    <property type="entry name" value="SBP_bac_6"/>
    <property type="match status" value="1"/>
</dbReference>
<dbReference type="AlphaFoldDB" id="A0A645A8I6"/>
<dbReference type="InterPro" id="IPR038062">
    <property type="entry name" value="ScdA-like_N_sf"/>
</dbReference>
<evidence type="ECO:0000256" key="1">
    <source>
        <dbReference type="ARBA" id="ARBA00022729"/>
    </source>
</evidence>
<evidence type="ECO:0000313" key="3">
    <source>
        <dbReference type="EMBL" id="MPM48591.1"/>
    </source>
</evidence>
<dbReference type="PANTHER" id="PTHR30006">
    <property type="entry name" value="THIAMINE-BINDING PERIPLASMIC PROTEIN-RELATED"/>
    <property type="match status" value="1"/>
</dbReference>
<dbReference type="PANTHER" id="PTHR30006:SF2">
    <property type="entry name" value="ABC TRANSPORTER SUBSTRATE-BINDING PROTEIN"/>
    <property type="match status" value="1"/>
</dbReference>
<gene>
    <name evidence="3" type="ORF">SDC9_95316</name>
</gene>
<keyword evidence="1" id="KW-0732">Signal</keyword>
<dbReference type="GO" id="GO:0030975">
    <property type="term" value="F:thiamine binding"/>
    <property type="evidence" value="ECO:0007669"/>
    <property type="project" value="TreeGrafter"/>
</dbReference>
<name>A0A645A8I6_9ZZZZ</name>
<dbReference type="SUPFAM" id="SSF140683">
    <property type="entry name" value="SP0561-like"/>
    <property type="match status" value="1"/>
</dbReference>
<proteinExistence type="predicted"/>
<accession>A0A645A8I6</accession>
<reference evidence="3" key="1">
    <citation type="submission" date="2019-08" db="EMBL/GenBank/DDBJ databases">
        <authorList>
            <person name="Kucharzyk K."/>
            <person name="Murdoch R.W."/>
            <person name="Higgins S."/>
            <person name="Loffler F."/>
        </authorList>
    </citation>
    <scope>NUCLEOTIDE SEQUENCE</scope>
</reference>
<dbReference type="EMBL" id="VSSQ01012166">
    <property type="protein sequence ID" value="MPM48591.1"/>
    <property type="molecule type" value="Genomic_DNA"/>
</dbReference>
<evidence type="ECO:0000259" key="2">
    <source>
        <dbReference type="Pfam" id="PF08984"/>
    </source>
</evidence>
<dbReference type="GO" id="GO:0030288">
    <property type="term" value="C:outer membrane-bounded periplasmic space"/>
    <property type="evidence" value="ECO:0007669"/>
    <property type="project" value="TreeGrafter"/>
</dbReference>
<dbReference type="GO" id="GO:0015888">
    <property type="term" value="P:thiamine transport"/>
    <property type="evidence" value="ECO:0007669"/>
    <property type="project" value="TreeGrafter"/>
</dbReference>
<organism evidence="3">
    <name type="scientific">bioreactor metagenome</name>
    <dbReference type="NCBI Taxonomy" id="1076179"/>
    <lineage>
        <taxon>unclassified sequences</taxon>
        <taxon>metagenomes</taxon>
        <taxon>ecological metagenomes</taxon>
    </lineage>
</organism>